<dbReference type="InterPro" id="IPR002716">
    <property type="entry name" value="PIN_dom"/>
</dbReference>
<dbReference type="InterPro" id="IPR050556">
    <property type="entry name" value="Type_II_TA_system_RNase"/>
</dbReference>
<feature type="domain" description="PIN" evidence="9">
    <location>
        <begin position="3"/>
        <end position="122"/>
    </location>
</feature>
<gene>
    <name evidence="8" type="primary">vapC</name>
    <name evidence="10" type="ORF">C0Z20_01470</name>
</gene>
<evidence type="ECO:0000259" key="9">
    <source>
        <dbReference type="Pfam" id="PF01850"/>
    </source>
</evidence>
<keyword evidence="4 8" id="KW-0479">Metal-binding</keyword>
<evidence type="ECO:0000256" key="4">
    <source>
        <dbReference type="ARBA" id="ARBA00022723"/>
    </source>
</evidence>
<name>A0A2N7XAE5_9BURK</name>
<evidence type="ECO:0000313" key="10">
    <source>
        <dbReference type="EMBL" id="PMS38570.1"/>
    </source>
</evidence>
<comment type="cofactor">
    <cofactor evidence="1 8">
        <name>Mg(2+)</name>
        <dbReference type="ChEBI" id="CHEBI:18420"/>
    </cofactor>
</comment>
<dbReference type="PANTHER" id="PTHR33653">
    <property type="entry name" value="RIBONUCLEASE VAPC2"/>
    <property type="match status" value="1"/>
</dbReference>
<proteinExistence type="inferred from homology"/>
<reference evidence="10 11" key="1">
    <citation type="submission" date="2018-01" db="EMBL/GenBank/DDBJ databases">
        <title>Whole genome analyses suggest that Burkholderia sensu lato contains two further novel genera in the rhizoxinica-symbiotica group Mycetohabitans gen. nov., and Trinickia gen. nov.: implications for the evolution of diazotrophy and nodulation in the Burkholderiaceae.</title>
        <authorList>
            <person name="Estrada-de los Santos P."/>
            <person name="Palmer M."/>
            <person name="Chavez-Ramirez B."/>
            <person name="Beukes C."/>
            <person name="Steenkamp E.T."/>
            <person name="Hirsch A.M."/>
            <person name="Manyaka P."/>
            <person name="Maluk M."/>
            <person name="Lafos M."/>
            <person name="Crook M."/>
            <person name="Gross E."/>
            <person name="Simon M.F."/>
            <person name="Bueno dos Reis Junior F."/>
            <person name="Poole P.S."/>
            <person name="Venter S.N."/>
            <person name="James E.K."/>
        </authorList>
    </citation>
    <scope>NUCLEOTIDE SEQUENCE [LARGE SCALE GENOMIC DNA]</scope>
    <source>
        <strain evidence="10 11">JPY 581</strain>
    </source>
</reference>
<dbReference type="OrthoDB" id="9796690at2"/>
<dbReference type="Pfam" id="PF01850">
    <property type="entry name" value="PIN"/>
    <property type="match status" value="1"/>
</dbReference>
<comment type="similarity">
    <text evidence="7 8">Belongs to the PINc/VapC protein family.</text>
</comment>
<organism evidence="10 11">
    <name type="scientific">Trinickia symbiotica</name>
    <dbReference type="NCBI Taxonomy" id="863227"/>
    <lineage>
        <taxon>Bacteria</taxon>
        <taxon>Pseudomonadati</taxon>
        <taxon>Pseudomonadota</taxon>
        <taxon>Betaproteobacteria</taxon>
        <taxon>Burkholderiales</taxon>
        <taxon>Burkholderiaceae</taxon>
        <taxon>Trinickia</taxon>
    </lineage>
</organism>
<dbReference type="RefSeq" id="WP_018439492.1">
    <property type="nucleotide sequence ID" value="NZ_KB890165.1"/>
</dbReference>
<dbReference type="EC" id="3.1.-.-" evidence="8"/>
<dbReference type="AlphaFoldDB" id="A0A2N7XAE5"/>
<evidence type="ECO:0000256" key="3">
    <source>
        <dbReference type="ARBA" id="ARBA00022722"/>
    </source>
</evidence>
<feature type="binding site" evidence="8">
    <location>
        <position position="95"/>
    </location>
    <ligand>
        <name>Mg(2+)</name>
        <dbReference type="ChEBI" id="CHEBI:18420"/>
    </ligand>
</feature>
<evidence type="ECO:0000256" key="5">
    <source>
        <dbReference type="ARBA" id="ARBA00022801"/>
    </source>
</evidence>
<dbReference type="CDD" id="cd18745">
    <property type="entry name" value="PIN_VapC4-5_FitB-like"/>
    <property type="match status" value="1"/>
</dbReference>
<evidence type="ECO:0000256" key="1">
    <source>
        <dbReference type="ARBA" id="ARBA00001946"/>
    </source>
</evidence>
<comment type="function">
    <text evidence="8">Toxic component of a toxin-antitoxin (TA) system. An RNase.</text>
</comment>
<dbReference type="GO" id="GO:0000287">
    <property type="term" value="F:magnesium ion binding"/>
    <property type="evidence" value="ECO:0007669"/>
    <property type="project" value="UniProtKB-UniRule"/>
</dbReference>
<dbReference type="STRING" id="863227.GCA_000373005_00963"/>
<keyword evidence="6 8" id="KW-0460">Magnesium</keyword>
<dbReference type="Proteomes" id="UP000235777">
    <property type="component" value="Unassembled WGS sequence"/>
</dbReference>
<dbReference type="EMBL" id="PNYC01000001">
    <property type="protein sequence ID" value="PMS38570.1"/>
    <property type="molecule type" value="Genomic_DNA"/>
</dbReference>
<dbReference type="InterPro" id="IPR029060">
    <property type="entry name" value="PIN-like_dom_sf"/>
</dbReference>
<dbReference type="HAMAP" id="MF_00265">
    <property type="entry name" value="VapC_Nob1"/>
    <property type="match status" value="1"/>
</dbReference>
<accession>A0A2N7XAE5</accession>
<keyword evidence="5 8" id="KW-0378">Hydrolase</keyword>
<keyword evidence="2 8" id="KW-1277">Toxin-antitoxin system</keyword>
<evidence type="ECO:0000256" key="6">
    <source>
        <dbReference type="ARBA" id="ARBA00022842"/>
    </source>
</evidence>
<feature type="binding site" evidence="8">
    <location>
        <position position="6"/>
    </location>
    <ligand>
        <name>Mg(2+)</name>
        <dbReference type="ChEBI" id="CHEBI:18420"/>
    </ligand>
</feature>
<dbReference type="GO" id="GO:0090729">
    <property type="term" value="F:toxin activity"/>
    <property type="evidence" value="ECO:0007669"/>
    <property type="project" value="UniProtKB-KW"/>
</dbReference>
<dbReference type="InterPro" id="IPR022907">
    <property type="entry name" value="VapC_family"/>
</dbReference>
<evidence type="ECO:0000256" key="8">
    <source>
        <dbReference type="HAMAP-Rule" id="MF_00265"/>
    </source>
</evidence>
<keyword evidence="11" id="KW-1185">Reference proteome</keyword>
<dbReference type="PANTHER" id="PTHR33653:SF1">
    <property type="entry name" value="RIBONUCLEASE VAPC2"/>
    <property type="match status" value="1"/>
</dbReference>
<dbReference type="SUPFAM" id="SSF88723">
    <property type="entry name" value="PIN domain-like"/>
    <property type="match status" value="1"/>
</dbReference>
<dbReference type="Gene3D" id="3.40.50.1010">
    <property type="entry name" value="5'-nuclease"/>
    <property type="match status" value="1"/>
</dbReference>
<keyword evidence="3 8" id="KW-0540">Nuclease</keyword>
<evidence type="ECO:0000256" key="2">
    <source>
        <dbReference type="ARBA" id="ARBA00022649"/>
    </source>
</evidence>
<evidence type="ECO:0000256" key="7">
    <source>
        <dbReference type="ARBA" id="ARBA00038093"/>
    </source>
</evidence>
<sequence>MKYLLDTNAVIATLKGEPSVLARLRTHLPSDFGLPSIVAHELFYGAYKSQRAAPNLARIEALQFEVVEFDAEDAQHAGQIRAQLAAAGTPIGPYDVLIAGQARARQLVLVTHNLREFSRVAGLTVEDWHADLP</sequence>
<comment type="caution">
    <text evidence="10">The sequence shown here is derived from an EMBL/GenBank/DDBJ whole genome shotgun (WGS) entry which is preliminary data.</text>
</comment>
<keyword evidence="8" id="KW-0800">Toxin</keyword>
<evidence type="ECO:0000313" key="11">
    <source>
        <dbReference type="Proteomes" id="UP000235777"/>
    </source>
</evidence>
<dbReference type="GO" id="GO:0016787">
    <property type="term" value="F:hydrolase activity"/>
    <property type="evidence" value="ECO:0007669"/>
    <property type="project" value="UniProtKB-KW"/>
</dbReference>
<dbReference type="GO" id="GO:0004540">
    <property type="term" value="F:RNA nuclease activity"/>
    <property type="evidence" value="ECO:0007669"/>
    <property type="project" value="InterPro"/>
</dbReference>
<protein>
    <recommendedName>
        <fullName evidence="8">Ribonuclease VapC</fullName>
        <shortName evidence="8">RNase VapC</shortName>
        <ecNumber evidence="8">3.1.-.-</ecNumber>
    </recommendedName>
    <alternativeName>
        <fullName evidence="8">Toxin VapC</fullName>
    </alternativeName>
</protein>